<proteinExistence type="predicted"/>
<reference evidence="1 2" key="1">
    <citation type="submission" date="2018-12" db="EMBL/GenBank/DDBJ databases">
        <title>Complete genome sequence of Flaviflexus sp. H23T48.</title>
        <authorList>
            <person name="Bae J.-W."/>
            <person name="Lee J.-Y."/>
        </authorList>
    </citation>
    <scope>NUCLEOTIDE SEQUENCE [LARGE SCALE GENOMIC DNA]</scope>
    <source>
        <strain evidence="1 2">H23T48</strain>
    </source>
</reference>
<dbReference type="OrthoDB" id="3213529at2"/>
<sequence>MMERTAVKACATTTCAYNSDGCTAFAVTIGGAEGVASCTTSLTIDARGDLAAADGKVGACQRLECVHNTDLMCTASAVDIADHANCMTYEAR</sequence>
<name>A0A3S9Q0T4_9ACTO</name>
<accession>A0A3S9Q0T4</accession>
<dbReference type="AlphaFoldDB" id="A0A3S9Q0T4"/>
<evidence type="ECO:0000313" key="1">
    <source>
        <dbReference type="EMBL" id="AZQ78217.1"/>
    </source>
</evidence>
<dbReference type="KEGG" id="flh:EJ997_08685"/>
<organism evidence="1 2">
    <name type="scientific">Flaviflexus ciconiae</name>
    <dbReference type="NCBI Taxonomy" id="2496867"/>
    <lineage>
        <taxon>Bacteria</taxon>
        <taxon>Bacillati</taxon>
        <taxon>Actinomycetota</taxon>
        <taxon>Actinomycetes</taxon>
        <taxon>Actinomycetales</taxon>
        <taxon>Actinomycetaceae</taxon>
        <taxon>Flaviflexus</taxon>
    </lineage>
</organism>
<evidence type="ECO:0000313" key="2">
    <source>
        <dbReference type="Proteomes" id="UP000280344"/>
    </source>
</evidence>
<protein>
    <submittedName>
        <fullName evidence="1">DUF1540 domain-containing protein</fullName>
    </submittedName>
</protein>
<gene>
    <name evidence="1" type="ORF">EJ997_08685</name>
</gene>
<dbReference type="Proteomes" id="UP000280344">
    <property type="component" value="Chromosome"/>
</dbReference>
<keyword evidence="2" id="KW-1185">Reference proteome</keyword>
<dbReference type="EMBL" id="CP034593">
    <property type="protein sequence ID" value="AZQ78217.1"/>
    <property type="molecule type" value="Genomic_DNA"/>
</dbReference>